<dbReference type="PANTHER" id="PTHR43685:SF5">
    <property type="entry name" value="GLYCOSYLTRANSFERASE EPSE-RELATED"/>
    <property type="match status" value="1"/>
</dbReference>
<evidence type="ECO:0000256" key="2">
    <source>
        <dbReference type="ARBA" id="ARBA00022676"/>
    </source>
</evidence>
<dbReference type="AlphaFoldDB" id="A0A415RUJ9"/>
<gene>
    <name evidence="5" type="primary">wbbD</name>
    <name evidence="5" type="ORF">INE88_02808</name>
</gene>
<keyword evidence="2 5" id="KW-0328">Glycosyltransferase</keyword>
<dbReference type="KEGG" id="beg:INE88_02808"/>
<evidence type="ECO:0000259" key="4">
    <source>
        <dbReference type="Pfam" id="PF00535"/>
    </source>
</evidence>
<feature type="domain" description="Glycosyltransferase 2-like" evidence="4">
    <location>
        <begin position="5"/>
        <end position="175"/>
    </location>
</feature>
<dbReference type="SUPFAM" id="SSF53448">
    <property type="entry name" value="Nucleotide-diphospho-sugar transferases"/>
    <property type="match status" value="1"/>
</dbReference>
<dbReference type="Gene3D" id="3.90.550.10">
    <property type="entry name" value="Spore Coat Polysaccharide Biosynthesis Protein SpsA, Chain A"/>
    <property type="match status" value="1"/>
</dbReference>
<dbReference type="RefSeq" id="WP_118034382.1">
    <property type="nucleotide sequence ID" value="NZ_CP072227.1"/>
</dbReference>
<dbReference type="InterPro" id="IPR050834">
    <property type="entry name" value="Glycosyltransf_2"/>
</dbReference>
<evidence type="ECO:0000313" key="5">
    <source>
        <dbReference type="EMBL" id="QUT45984.1"/>
    </source>
</evidence>
<organism evidence="5 6">
    <name type="scientific">Bacteroides eggerthii</name>
    <dbReference type="NCBI Taxonomy" id="28111"/>
    <lineage>
        <taxon>Bacteria</taxon>
        <taxon>Pseudomonadati</taxon>
        <taxon>Bacteroidota</taxon>
        <taxon>Bacteroidia</taxon>
        <taxon>Bacteroidales</taxon>
        <taxon>Bacteroidaceae</taxon>
        <taxon>Bacteroides</taxon>
    </lineage>
</organism>
<proteinExistence type="inferred from homology"/>
<keyword evidence="3 5" id="KW-0808">Transferase</keyword>
<comment type="similarity">
    <text evidence="1">Belongs to the glycosyltransferase 2 family.</text>
</comment>
<dbReference type="GO" id="GO:0016757">
    <property type="term" value="F:glycosyltransferase activity"/>
    <property type="evidence" value="ECO:0007669"/>
    <property type="project" value="UniProtKB-KW"/>
</dbReference>
<accession>A0A415RUJ9</accession>
<evidence type="ECO:0000256" key="1">
    <source>
        <dbReference type="ARBA" id="ARBA00006739"/>
    </source>
</evidence>
<dbReference type="InterPro" id="IPR001173">
    <property type="entry name" value="Glyco_trans_2-like"/>
</dbReference>
<dbReference type="Proteomes" id="UP000679226">
    <property type="component" value="Chromosome"/>
</dbReference>
<dbReference type="InterPro" id="IPR029044">
    <property type="entry name" value="Nucleotide-diphossugar_trans"/>
</dbReference>
<dbReference type="Pfam" id="PF00535">
    <property type="entry name" value="Glycos_transf_2"/>
    <property type="match status" value="1"/>
</dbReference>
<evidence type="ECO:0000256" key="3">
    <source>
        <dbReference type="ARBA" id="ARBA00022679"/>
    </source>
</evidence>
<dbReference type="EMBL" id="CP072227">
    <property type="protein sequence ID" value="QUT45984.1"/>
    <property type="molecule type" value="Genomic_DNA"/>
</dbReference>
<evidence type="ECO:0000313" key="6">
    <source>
        <dbReference type="Proteomes" id="UP000679226"/>
    </source>
</evidence>
<name>A0A415RUJ9_9BACE</name>
<dbReference type="EC" id="2.4.1.303" evidence="5"/>
<protein>
    <submittedName>
        <fullName evidence="5">UDP-Gal:alpha-D-GlcNAc-diphosphoundecaprenol beta-1,3-galactosyltransferase</fullName>
        <ecNumber evidence="5">2.4.1.303</ecNumber>
    </submittedName>
</protein>
<reference evidence="5" key="1">
    <citation type="journal article" date="2021" name="PLoS Genet.">
        <title>Mobile Type VI secretion system loci of the gut Bacteroidales display extensive intra-ecosystem transfer, multi-species spread and geographical clustering.</title>
        <authorList>
            <person name="Garcia-Bayona L."/>
            <person name="Coyne M.J."/>
            <person name="Comstock L.E."/>
        </authorList>
    </citation>
    <scope>NUCLEOTIDE SEQUENCE</scope>
    <source>
        <strain evidence="5">CL11T00C20</strain>
    </source>
</reference>
<sequence>MNKISVLMSVYKNDNADFLKLALKSIYEDQTVKPDEIVVVCDGPLTPQLDIVIEKFSNDKKEVVNILRLEKNGGLGNALKVGSQYCSYEYIMRMDADDISDRYRFEKQLKYMETHPNVDVLGTYIAEFNKSPKEEDMRVRIVPENLDGIKKMAKKRNPMNHVSVCIKKSALLKCGGYKTLLLLEDYYLWLNMIVAGCNLANIPESLVYVRVGNGFDSKRGSKERIIGWKVLQNFMIEHGMINRLQATLNMFYIWAFVNMSGSIKHFTYKYLLRK</sequence>
<dbReference type="PANTHER" id="PTHR43685">
    <property type="entry name" value="GLYCOSYLTRANSFERASE"/>
    <property type="match status" value="1"/>
</dbReference>